<feature type="domain" description="Exportin-2 central" evidence="2">
    <location>
        <begin position="3"/>
        <end position="120"/>
    </location>
</feature>
<evidence type="ECO:0000313" key="3">
    <source>
        <dbReference type="EMBL" id="CAD9765799.1"/>
    </source>
</evidence>
<dbReference type="Pfam" id="PF08506">
    <property type="entry name" value="Cse1"/>
    <property type="match status" value="1"/>
</dbReference>
<reference evidence="3" key="1">
    <citation type="submission" date="2021-01" db="EMBL/GenBank/DDBJ databases">
        <authorList>
            <person name="Corre E."/>
            <person name="Pelletier E."/>
            <person name="Niang G."/>
            <person name="Scheremetjew M."/>
            <person name="Finn R."/>
            <person name="Kale V."/>
            <person name="Holt S."/>
            <person name="Cochrane G."/>
            <person name="Meng A."/>
            <person name="Brown T."/>
            <person name="Cohen L."/>
        </authorList>
    </citation>
    <scope>NUCLEOTIDE SEQUENCE</scope>
    <source>
        <strain evidence="3">CCMP622</strain>
    </source>
</reference>
<dbReference type="GO" id="GO:0005635">
    <property type="term" value="C:nuclear envelope"/>
    <property type="evidence" value="ECO:0007669"/>
    <property type="project" value="TreeGrafter"/>
</dbReference>
<dbReference type="AlphaFoldDB" id="A0A7S2TRB0"/>
<dbReference type="InterPro" id="IPR005043">
    <property type="entry name" value="XPO2_C"/>
</dbReference>
<evidence type="ECO:0008006" key="4">
    <source>
        <dbReference type="Google" id="ProtNLM"/>
    </source>
</evidence>
<feature type="domain" description="Exportin-2 C-terminal" evidence="1">
    <location>
        <begin position="121"/>
        <end position="549"/>
    </location>
</feature>
<dbReference type="PANTHER" id="PTHR10997">
    <property type="entry name" value="IMPORTIN-7, 8, 11"/>
    <property type="match status" value="1"/>
</dbReference>
<dbReference type="EMBL" id="HBHP01017480">
    <property type="protein sequence ID" value="CAD9765799.1"/>
    <property type="molecule type" value="Transcribed_RNA"/>
</dbReference>
<sequence length="558" mass="62960">MKGYVEVLLKEYQSNPQKNWVAKDVAMYIVMALAIRGSTRTRGATQINPFVKVMDFFQSQVLPELKSKQGNPVLKADCLKFIASFRTQLSADACKALIPLIAPYLGHKNFVVHSYAAASIEKLLSVKDNGQPRMNKTQLQPYIKPLLQGLFRMFQHDESKENEYGMKAIMRVCAVGEDAVTPCAEFVINQIKTTLHAVAQNPRNPKFNHFLFETLACLITNVCKRNPGAVEKFESSLFPPFQTMLQMETCQEFGPYVFQILSQLLEKHTKMTKPYVSIFPALLHPKMWANKGNIPAMIRLLVAYLRVDPSVVGQKLEGLLGIFQKLIANKREDHHGMALISAIVERMPTKAWGRHAPTFLQMMFQRLMNSRTQKFVCNFVSFSAFFCHKHGPDIYIQMVDQVQKGIFANLLGKVVVPNVQKVEGKVERKSCAVGMIDLLCKSKAMMSGPYPQIWPQLLTAIINLFELPETSTYENDDDIMDMSQRGFKTVYARLVFAPEIKQDPVGDVPNVKAYLAKSLEGLSRQMPNQFGGVIKQKLSPDHQKALLSYMKASGATLH</sequence>
<accession>A0A7S2TRB0</accession>
<dbReference type="Pfam" id="PF03378">
    <property type="entry name" value="CAS_CSE1"/>
    <property type="match status" value="1"/>
</dbReference>
<dbReference type="GO" id="GO:0006606">
    <property type="term" value="P:protein import into nucleus"/>
    <property type="evidence" value="ECO:0007669"/>
    <property type="project" value="TreeGrafter"/>
</dbReference>
<dbReference type="GO" id="GO:0005829">
    <property type="term" value="C:cytosol"/>
    <property type="evidence" value="ECO:0007669"/>
    <property type="project" value="TreeGrafter"/>
</dbReference>
<dbReference type="Gene3D" id="1.25.10.10">
    <property type="entry name" value="Leucine-rich Repeat Variant"/>
    <property type="match status" value="1"/>
</dbReference>
<dbReference type="InterPro" id="IPR013713">
    <property type="entry name" value="XPO2_central"/>
</dbReference>
<proteinExistence type="predicted"/>
<dbReference type="GO" id="GO:0005049">
    <property type="term" value="F:nuclear export signal receptor activity"/>
    <property type="evidence" value="ECO:0007669"/>
    <property type="project" value="TreeGrafter"/>
</dbReference>
<evidence type="ECO:0000259" key="1">
    <source>
        <dbReference type="Pfam" id="PF03378"/>
    </source>
</evidence>
<name>A0A7S2TRB0_9EUKA</name>
<dbReference type="SUPFAM" id="SSF48371">
    <property type="entry name" value="ARM repeat"/>
    <property type="match status" value="1"/>
</dbReference>
<dbReference type="GO" id="GO:0031267">
    <property type="term" value="F:small GTPase binding"/>
    <property type="evidence" value="ECO:0007669"/>
    <property type="project" value="InterPro"/>
</dbReference>
<organism evidence="3">
    <name type="scientific">Lotharella oceanica</name>
    <dbReference type="NCBI Taxonomy" id="641309"/>
    <lineage>
        <taxon>Eukaryota</taxon>
        <taxon>Sar</taxon>
        <taxon>Rhizaria</taxon>
        <taxon>Cercozoa</taxon>
        <taxon>Chlorarachniophyceae</taxon>
        <taxon>Lotharella</taxon>
    </lineage>
</organism>
<protein>
    <recommendedName>
        <fullName evidence="4">Exportin-2</fullName>
    </recommendedName>
</protein>
<evidence type="ECO:0000259" key="2">
    <source>
        <dbReference type="Pfam" id="PF08506"/>
    </source>
</evidence>
<dbReference type="InterPro" id="IPR016024">
    <property type="entry name" value="ARM-type_fold"/>
</dbReference>
<dbReference type="InterPro" id="IPR011989">
    <property type="entry name" value="ARM-like"/>
</dbReference>
<dbReference type="PANTHER" id="PTHR10997:SF8">
    <property type="entry name" value="EXPORTIN-2"/>
    <property type="match status" value="1"/>
</dbReference>
<dbReference type="GO" id="GO:0006611">
    <property type="term" value="P:protein export from nucleus"/>
    <property type="evidence" value="ECO:0007669"/>
    <property type="project" value="TreeGrafter"/>
</dbReference>
<gene>
    <name evidence="3" type="ORF">LSP00402_LOCUS10847</name>
</gene>